<dbReference type="InterPro" id="IPR054765">
    <property type="entry name" value="SLBB_dom"/>
</dbReference>
<dbReference type="EMBL" id="FNVA01000003">
    <property type="protein sequence ID" value="SEG13936.1"/>
    <property type="molecule type" value="Genomic_DNA"/>
</dbReference>
<evidence type="ECO:0000256" key="1">
    <source>
        <dbReference type="ARBA" id="ARBA00004571"/>
    </source>
</evidence>
<dbReference type="GO" id="GO:0009279">
    <property type="term" value="C:cell outer membrane"/>
    <property type="evidence" value="ECO:0007669"/>
    <property type="project" value="UniProtKB-SubCell"/>
</dbReference>
<dbReference type="Proteomes" id="UP000236728">
    <property type="component" value="Unassembled WGS sequence"/>
</dbReference>
<evidence type="ECO:0000256" key="11">
    <source>
        <dbReference type="ARBA" id="ARBA00023136"/>
    </source>
</evidence>
<comment type="subcellular location">
    <subcellularLocation>
        <location evidence="1">Cell outer membrane</location>
        <topology evidence="1">Multi-pass membrane protein</topology>
    </subcellularLocation>
</comment>
<evidence type="ECO:0000259" key="16">
    <source>
        <dbReference type="Pfam" id="PF02563"/>
    </source>
</evidence>
<evidence type="ECO:0000313" key="19">
    <source>
        <dbReference type="Proteomes" id="UP000236728"/>
    </source>
</evidence>
<gene>
    <name evidence="18" type="ORF">SAMN05421819_1924</name>
</gene>
<keyword evidence="9" id="KW-0406">Ion transport</keyword>
<keyword evidence="3" id="KW-0813">Transport</keyword>
<evidence type="ECO:0000256" key="15">
    <source>
        <dbReference type="SAM" id="SignalP"/>
    </source>
</evidence>
<evidence type="ECO:0000256" key="5">
    <source>
        <dbReference type="ARBA" id="ARBA00022597"/>
    </source>
</evidence>
<protein>
    <submittedName>
        <fullName evidence="18">Polysaccharide export outer membrane protein</fullName>
    </submittedName>
</protein>
<dbReference type="GO" id="GO:0015159">
    <property type="term" value="F:polysaccharide transmembrane transporter activity"/>
    <property type="evidence" value="ECO:0007669"/>
    <property type="project" value="InterPro"/>
</dbReference>
<name>A0A1H5XRQ1_9BACT</name>
<evidence type="ECO:0000256" key="6">
    <source>
        <dbReference type="ARBA" id="ARBA00022692"/>
    </source>
</evidence>
<evidence type="ECO:0000259" key="17">
    <source>
        <dbReference type="Pfam" id="PF22461"/>
    </source>
</evidence>
<keyword evidence="12" id="KW-0564">Palmitate</keyword>
<evidence type="ECO:0000256" key="2">
    <source>
        <dbReference type="ARBA" id="ARBA00009450"/>
    </source>
</evidence>
<feature type="domain" description="SLBB" evidence="17">
    <location>
        <begin position="133"/>
        <end position="213"/>
    </location>
</feature>
<reference evidence="18 19" key="1">
    <citation type="submission" date="2016-10" db="EMBL/GenBank/DDBJ databases">
        <authorList>
            <person name="de Groot N.N."/>
        </authorList>
    </citation>
    <scope>NUCLEOTIDE SEQUENCE [LARGE SCALE GENOMIC DNA]</scope>
    <source>
        <strain evidence="18 19">DSM 22489</strain>
    </source>
</reference>
<dbReference type="GO" id="GO:0046930">
    <property type="term" value="C:pore complex"/>
    <property type="evidence" value="ECO:0007669"/>
    <property type="project" value="UniProtKB-KW"/>
</dbReference>
<organism evidence="18 19">
    <name type="scientific">Bryocella elongata</name>
    <dbReference type="NCBI Taxonomy" id="863522"/>
    <lineage>
        <taxon>Bacteria</taxon>
        <taxon>Pseudomonadati</taxon>
        <taxon>Acidobacteriota</taxon>
        <taxon>Terriglobia</taxon>
        <taxon>Terriglobales</taxon>
        <taxon>Acidobacteriaceae</taxon>
        <taxon>Bryocella</taxon>
    </lineage>
</organism>
<dbReference type="GO" id="GO:0006811">
    <property type="term" value="P:monoatomic ion transport"/>
    <property type="evidence" value="ECO:0007669"/>
    <property type="project" value="UniProtKB-KW"/>
</dbReference>
<evidence type="ECO:0000256" key="12">
    <source>
        <dbReference type="ARBA" id="ARBA00023139"/>
    </source>
</evidence>
<dbReference type="PANTHER" id="PTHR33619:SF3">
    <property type="entry name" value="POLYSACCHARIDE EXPORT PROTEIN GFCE-RELATED"/>
    <property type="match status" value="1"/>
</dbReference>
<keyword evidence="10" id="KW-0626">Porin</keyword>
<evidence type="ECO:0000256" key="3">
    <source>
        <dbReference type="ARBA" id="ARBA00022448"/>
    </source>
</evidence>
<feature type="chain" id="PRO_5009289738" evidence="15">
    <location>
        <begin position="21"/>
        <end position="214"/>
    </location>
</feature>
<evidence type="ECO:0000313" key="18">
    <source>
        <dbReference type="EMBL" id="SEG13936.1"/>
    </source>
</evidence>
<dbReference type="AlphaFoldDB" id="A0A1H5XRQ1"/>
<dbReference type="Pfam" id="PF02563">
    <property type="entry name" value="Poly_export"/>
    <property type="match status" value="1"/>
</dbReference>
<keyword evidence="8" id="KW-0625">Polysaccharide transport</keyword>
<comment type="similarity">
    <text evidence="2">Belongs to the BexD/CtrA/VexA family.</text>
</comment>
<evidence type="ECO:0000256" key="4">
    <source>
        <dbReference type="ARBA" id="ARBA00022452"/>
    </source>
</evidence>
<keyword evidence="5" id="KW-0762">Sugar transport</keyword>
<keyword evidence="6" id="KW-0812">Transmembrane</keyword>
<keyword evidence="11" id="KW-0472">Membrane</keyword>
<evidence type="ECO:0000256" key="13">
    <source>
        <dbReference type="ARBA" id="ARBA00023237"/>
    </source>
</evidence>
<dbReference type="PANTHER" id="PTHR33619">
    <property type="entry name" value="POLYSACCHARIDE EXPORT PROTEIN GFCE-RELATED"/>
    <property type="match status" value="1"/>
</dbReference>
<evidence type="ECO:0000256" key="10">
    <source>
        <dbReference type="ARBA" id="ARBA00023114"/>
    </source>
</evidence>
<dbReference type="Gene3D" id="3.30.1950.10">
    <property type="entry name" value="wza like domain"/>
    <property type="match status" value="1"/>
</dbReference>
<keyword evidence="19" id="KW-1185">Reference proteome</keyword>
<accession>A0A1H5XRQ1</accession>
<dbReference type="Pfam" id="PF22461">
    <property type="entry name" value="SLBB_2"/>
    <property type="match status" value="1"/>
</dbReference>
<dbReference type="InterPro" id="IPR049712">
    <property type="entry name" value="Poly_export"/>
</dbReference>
<proteinExistence type="inferred from homology"/>
<sequence>MKSACTLACALLALTMPSFAQQGMAHPAITPRPTTTAPVTPQATAAQVGSSPQDSATYVIGADDQLQITVWKETALTGPLTVRPDGQISMPLLGDVPAAGKTPMQLADLITAGLKKYVNDPTVTVTVSQVNSKRVFLIGQVGHIGPIMITPGMTVLQAISTAGGLTPYANGKKIYILRGPQGAQKKIPFNYKTAVRDGNQQGVALEPGDTIVVP</sequence>
<keyword evidence="7 15" id="KW-0732">Signal</keyword>
<evidence type="ECO:0000256" key="7">
    <source>
        <dbReference type="ARBA" id="ARBA00022729"/>
    </source>
</evidence>
<feature type="signal peptide" evidence="15">
    <location>
        <begin position="1"/>
        <end position="20"/>
    </location>
</feature>
<keyword evidence="13" id="KW-0998">Cell outer membrane</keyword>
<evidence type="ECO:0000256" key="8">
    <source>
        <dbReference type="ARBA" id="ARBA00023047"/>
    </source>
</evidence>
<dbReference type="InterPro" id="IPR003715">
    <property type="entry name" value="Poly_export_N"/>
</dbReference>
<keyword evidence="4" id="KW-1134">Transmembrane beta strand</keyword>
<keyword evidence="14" id="KW-0449">Lipoprotein</keyword>
<feature type="domain" description="Polysaccharide export protein N-terminal" evidence="16">
    <location>
        <begin position="54"/>
        <end position="127"/>
    </location>
</feature>
<evidence type="ECO:0000256" key="14">
    <source>
        <dbReference type="ARBA" id="ARBA00023288"/>
    </source>
</evidence>
<dbReference type="GO" id="GO:0015288">
    <property type="term" value="F:porin activity"/>
    <property type="evidence" value="ECO:0007669"/>
    <property type="project" value="UniProtKB-KW"/>
</dbReference>
<evidence type="ECO:0000256" key="9">
    <source>
        <dbReference type="ARBA" id="ARBA00023065"/>
    </source>
</evidence>